<dbReference type="InterPro" id="IPR036700">
    <property type="entry name" value="BOBF_sf"/>
</dbReference>
<dbReference type="AlphaFoldDB" id="A0A1E8CKX2"/>
<feature type="signal peptide" evidence="1">
    <location>
        <begin position="1"/>
        <end position="20"/>
    </location>
</feature>
<comment type="caution">
    <text evidence="2">The sequence shown here is derived from an EMBL/GenBank/DDBJ whole genome shotgun (WGS) entry which is preliminary data.</text>
</comment>
<evidence type="ECO:0000256" key="1">
    <source>
        <dbReference type="SAM" id="SignalP"/>
    </source>
</evidence>
<sequence>MKLLASLGAAIFSVSTVAQTQSPYLQPDDTWISLSGTVESVHEDAFLLDYGRGSVTVEMDDGDRDADAYALLKGDNVVVNGLIDDDFFEMTTIEASSVYVESISAYFYASAMDEESMPIVYDPIVTVHGPLVVGNTTLQGTITSVDPDAQELTLNTGATMLTVEVDDLGYNPLDNEGYLQLDPQDVVTLRGSISQDLFDGRVFEADDIISVNS</sequence>
<gene>
    <name evidence="2" type="ORF">PHACT_08135</name>
</gene>
<reference evidence="3" key="1">
    <citation type="submission" date="2016-07" db="EMBL/GenBank/DDBJ databases">
        <authorList>
            <person name="Florea S."/>
            <person name="Webb J.S."/>
            <person name="Jaromczyk J."/>
            <person name="Schardl C.L."/>
        </authorList>
    </citation>
    <scope>NUCLEOTIDE SEQUENCE [LARGE SCALE GENOMIC DNA]</scope>
    <source>
        <strain evidence="3">KCTC 42131</strain>
    </source>
</reference>
<dbReference type="Gene3D" id="2.40.50.200">
    <property type="entry name" value="Bacterial OB-fold"/>
    <property type="match status" value="1"/>
</dbReference>
<organism evidence="2 3">
    <name type="scientific">Pseudohongiella acticola</name>
    <dbReference type="NCBI Taxonomy" id="1524254"/>
    <lineage>
        <taxon>Bacteria</taxon>
        <taxon>Pseudomonadati</taxon>
        <taxon>Pseudomonadota</taxon>
        <taxon>Gammaproteobacteria</taxon>
        <taxon>Pseudomonadales</taxon>
        <taxon>Pseudohongiellaceae</taxon>
        <taxon>Pseudohongiella</taxon>
    </lineage>
</organism>
<dbReference type="EMBL" id="MASR01000001">
    <property type="protein sequence ID" value="OFE13111.1"/>
    <property type="molecule type" value="Genomic_DNA"/>
</dbReference>
<feature type="chain" id="PRO_5009212147" description="Bacterial OB-fold domain-containing protein" evidence="1">
    <location>
        <begin position="21"/>
        <end position="213"/>
    </location>
</feature>
<protein>
    <recommendedName>
        <fullName evidence="4">Bacterial OB-fold domain-containing protein</fullName>
    </recommendedName>
</protein>
<evidence type="ECO:0000313" key="2">
    <source>
        <dbReference type="EMBL" id="OFE13111.1"/>
    </source>
</evidence>
<keyword evidence="3" id="KW-1185">Reference proteome</keyword>
<dbReference type="Proteomes" id="UP000175669">
    <property type="component" value="Unassembled WGS sequence"/>
</dbReference>
<dbReference type="SUPFAM" id="SSF101756">
    <property type="entry name" value="Hypothetical protein YgiW"/>
    <property type="match status" value="1"/>
</dbReference>
<evidence type="ECO:0008006" key="4">
    <source>
        <dbReference type="Google" id="ProtNLM"/>
    </source>
</evidence>
<proteinExistence type="predicted"/>
<evidence type="ECO:0000313" key="3">
    <source>
        <dbReference type="Proteomes" id="UP000175669"/>
    </source>
</evidence>
<keyword evidence="1" id="KW-0732">Signal</keyword>
<accession>A0A1E8CKX2</accession>
<name>A0A1E8CKX2_9GAMM</name>